<accession>A0A0P1J4D5</accession>
<dbReference type="RefSeq" id="WP_165589422.1">
    <property type="nucleotide sequence ID" value="NZ_CYTO01000024.1"/>
</dbReference>
<proteinExistence type="predicted"/>
<evidence type="ECO:0000313" key="2">
    <source>
        <dbReference type="Proteomes" id="UP000051184"/>
    </source>
</evidence>
<dbReference type="AlphaFoldDB" id="A0A0P1J4D5"/>
<dbReference type="Proteomes" id="UP000051184">
    <property type="component" value="Unassembled WGS sequence"/>
</dbReference>
<name>A0A0P1J4D5_9RHOB</name>
<gene>
    <name evidence="1" type="ORF">TA5114_03443</name>
</gene>
<dbReference type="STRING" id="1715691.TA5113_02581"/>
<keyword evidence="2" id="KW-1185">Reference proteome</keyword>
<reference evidence="2" key="1">
    <citation type="submission" date="2015-09" db="EMBL/GenBank/DDBJ databases">
        <authorList>
            <person name="Rodrigo-Torres Lidia"/>
            <person name="Arahal R.David."/>
        </authorList>
    </citation>
    <scope>NUCLEOTIDE SEQUENCE [LARGE SCALE GENOMIC DNA]</scope>
    <source>
        <strain evidence="2">CECT 5114</strain>
    </source>
</reference>
<evidence type="ECO:0000313" key="1">
    <source>
        <dbReference type="EMBL" id="CUK27615.1"/>
    </source>
</evidence>
<dbReference type="EMBL" id="CYUE01000025">
    <property type="protein sequence ID" value="CUK27615.1"/>
    <property type="molecule type" value="Genomic_DNA"/>
</dbReference>
<protein>
    <submittedName>
        <fullName evidence="1">Uncharacterized protein</fullName>
    </submittedName>
</protein>
<sequence>MKKSYTAPTLTPKGRVEELTHANIPLNVRLDAPFSGGAGSSTTGLTFT</sequence>
<organism evidence="1 2">
    <name type="scientific">Cognatishimia activa</name>
    <dbReference type="NCBI Taxonomy" id="1715691"/>
    <lineage>
        <taxon>Bacteria</taxon>
        <taxon>Pseudomonadati</taxon>
        <taxon>Pseudomonadota</taxon>
        <taxon>Alphaproteobacteria</taxon>
        <taxon>Rhodobacterales</taxon>
        <taxon>Paracoccaceae</taxon>
        <taxon>Cognatishimia</taxon>
    </lineage>
</organism>